<evidence type="ECO:0000313" key="7">
    <source>
        <dbReference type="Proteomes" id="UP000305778"/>
    </source>
</evidence>
<evidence type="ECO:0000313" key="6">
    <source>
        <dbReference type="EMBL" id="TKA08290.1"/>
    </source>
</evidence>
<comment type="caution">
    <text evidence="6">The sequence shown here is derived from an EMBL/GenBank/DDBJ whole genome shotgun (WGS) entry which is preliminary data.</text>
</comment>
<evidence type="ECO:0000256" key="3">
    <source>
        <dbReference type="ARBA" id="ARBA00022679"/>
    </source>
</evidence>
<keyword evidence="3" id="KW-0808">Transferase</keyword>
<evidence type="ECO:0000256" key="4">
    <source>
        <dbReference type="ARBA" id="ARBA00022741"/>
    </source>
</evidence>
<keyword evidence="5" id="KW-0067">ATP-binding</keyword>
<dbReference type="Pfam" id="PF01874">
    <property type="entry name" value="CitG"/>
    <property type="match status" value="1"/>
</dbReference>
<keyword evidence="4" id="KW-0547">Nucleotide-binding</keyword>
<dbReference type="EC" id="2.4.2.52" evidence="2"/>
<evidence type="ECO:0000256" key="2">
    <source>
        <dbReference type="ARBA" id="ARBA00012074"/>
    </source>
</evidence>
<evidence type="ECO:0000256" key="5">
    <source>
        <dbReference type="ARBA" id="ARBA00022840"/>
    </source>
</evidence>
<comment type="catalytic activity">
    <reaction evidence="1">
        <text>3'-dephospho-CoA + ATP = 2'-(5''-triphospho-alpha-D-ribosyl)-3'-dephospho-CoA + adenine</text>
        <dbReference type="Rhea" id="RHEA:15117"/>
        <dbReference type="ChEBI" id="CHEBI:16708"/>
        <dbReference type="ChEBI" id="CHEBI:30616"/>
        <dbReference type="ChEBI" id="CHEBI:57328"/>
        <dbReference type="ChEBI" id="CHEBI:61378"/>
        <dbReference type="EC" id="2.4.2.52"/>
    </reaction>
</comment>
<name>A0A4U0SFE4_9ACTN</name>
<reference evidence="6 7" key="1">
    <citation type="submission" date="2019-04" db="EMBL/GenBank/DDBJ databases">
        <title>Streptomyces oryziradicis sp. nov., a novel actinomycete isolated from rhizosphere soil of rice (Oryza sativa L.).</title>
        <authorList>
            <person name="Li C."/>
        </authorList>
    </citation>
    <scope>NUCLEOTIDE SEQUENCE [LARGE SCALE GENOMIC DNA]</scope>
    <source>
        <strain evidence="6 7">NEAU-C40</strain>
    </source>
</reference>
<dbReference type="Gene3D" id="1.10.4200.10">
    <property type="entry name" value="Triphosphoribosyl-dephospho-CoA protein"/>
    <property type="match status" value="1"/>
</dbReference>
<dbReference type="GO" id="GO:0051191">
    <property type="term" value="P:prosthetic group biosynthetic process"/>
    <property type="evidence" value="ECO:0007669"/>
    <property type="project" value="TreeGrafter"/>
</dbReference>
<dbReference type="GO" id="GO:0046917">
    <property type="term" value="F:triphosphoribosyl-dephospho-CoA synthase activity"/>
    <property type="evidence" value="ECO:0007669"/>
    <property type="project" value="UniProtKB-EC"/>
</dbReference>
<sequence length="277" mass="28416">MPLADDAVHALIEEIDLEGAPGRAQDRDRGRLRWAAKALYPGFEAMAAAARRTGEPTQALREELGAIGRSTEWTAMRAGCGVRTHRGAIWALGLHVAAAALEPGGDRLAVAAAAKRLAGLRDRLAPLRASHGSTVSTTYGAAGARGEARAGFPHVRRALDVLGKSRKDGVAEPQARLDALLRIMSSLQDTELLYDGGPPALRLVQNGARAAVEAGGMATAEGRAAVSALDAQVRERGLGPGGSAPLLAAALFVDGLGATDMAGMAGMAGAGARLSRV</sequence>
<dbReference type="PANTHER" id="PTHR30201:SF2">
    <property type="entry name" value="2-(5''-TRIPHOSPHORIBOSYL)-3'-DEPHOSPHOCOENZYME-A SYNTHASE"/>
    <property type="match status" value="1"/>
</dbReference>
<protein>
    <recommendedName>
        <fullName evidence="2">triphosphoribosyl-dephospho-CoA synthase</fullName>
        <ecNumber evidence="2">2.4.2.52</ecNumber>
    </recommendedName>
</protein>
<proteinExistence type="predicted"/>
<accession>A0A4U0SFE4</accession>
<dbReference type="PANTHER" id="PTHR30201">
    <property type="entry name" value="TRIPHOSPHORIBOSYL-DEPHOSPHO-COA SYNTHASE"/>
    <property type="match status" value="1"/>
</dbReference>
<dbReference type="GO" id="GO:0005524">
    <property type="term" value="F:ATP binding"/>
    <property type="evidence" value="ECO:0007669"/>
    <property type="project" value="UniProtKB-KW"/>
</dbReference>
<organism evidence="6 7">
    <name type="scientific">Actinacidiphila oryziradicis</name>
    <dbReference type="NCBI Taxonomy" id="2571141"/>
    <lineage>
        <taxon>Bacteria</taxon>
        <taxon>Bacillati</taxon>
        <taxon>Actinomycetota</taxon>
        <taxon>Actinomycetes</taxon>
        <taxon>Kitasatosporales</taxon>
        <taxon>Streptomycetaceae</taxon>
        <taxon>Actinacidiphila</taxon>
    </lineage>
</organism>
<dbReference type="OrthoDB" id="114886at2"/>
<gene>
    <name evidence="6" type="ORF">FCI23_28900</name>
</gene>
<dbReference type="InterPro" id="IPR002736">
    <property type="entry name" value="CitG"/>
</dbReference>
<evidence type="ECO:0000256" key="1">
    <source>
        <dbReference type="ARBA" id="ARBA00001210"/>
    </source>
</evidence>
<dbReference type="Proteomes" id="UP000305778">
    <property type="component" value="Unassembled WGS sequence"/>
</dbReference>
<dbReference type="EMBL" id="SUMC01000032">
    <property type="protein sequence ID" value="TKA08290.1"/>
    <property type="molecule type" value="Genomic_DNA"/>
</dbReference>
<dbReference type="RefSeq" id="WP_136726878.1">
    <property type="nucleotide sequence ID" value="NZ_SUMC01000032.1"/>
</dbReference>
<keyword evidence="7" id="KW-1185">Reference proteome</keyword>
<dbReference type="AlphaFoldDB" id="A0A4U0SFE4"/>